<dbReference type="AlphaFoldDB" id="A0A8S2XZM1"/>
<protein>
    <submittedName>
        <fullName evidence="2">Uncharacterized protein</fullName>
    </submittedName>
</protein>
<evidence type="ECO:0000313" key="2">
    <source>
        <dbReference type="EMBL" id="CAF4521140.1"/>
    </source>
</evidence>
<name>A0A8S2XZM1_9BILA</name>
<evidence type="ECO:0000313" key="3">
    <source>
        <dbReference type="Proteomes" id="UP000682733"/>
    </source>
</evidence>
<accession>A0A8S2XZM1</accession>
<sequence length="102" mass="11562">MNFTYYEEDQRKVTVKDYVVSGSWDLIDGPMSIQDEANSRLSSSSLTSSTQRALSLSNSSTESSVTEVRLDQADARDRVEFVCKLVIRRKTLFYTINLIVPT</sequence>
<feature type="region of interest" description="Disordered" evidence="1">
    <location>
        <begin position="38"/>
        <end position="63"/>
    </location>
</feature>
<dbReference type="Proteomes" id="UP000682733">
    <property type="component" value="Unassembled WGS sequence"/>
</dbReference>
<reference evidence="2" key="1">
    <citation type="submission" date="2021-02" db="EMBL/GenBank/DDBJ databases">
        <authorList>
            <person name="Nowell W R."/>
        </authorList>
    </citation>
    <scope>NUCLEOTIDE SEQUENCE</scope>
</reference>
<dbReference type="EMBL" id="CAJOBA010101295">
    <property type="protein sequence ID" value="CAF4521140.1"/>
    <property type="molecule type" value="Genomic_DNA"/>
</dbReference>
<feature type="non-terminal residue" evidence="2">
    <location>
        <position position="1"/>
    </location>
</feature>
<feature type="compositionally biased region" description="Low complexity" evidence="1">
    <location>
        <begin position="39"/>
        <end position="63"/>
    </location>
</feature>
<gene>
    <name evidence="2" type="ORF">TMI583_LOCUS48722</name>
</gene>
<comment type="caution">
    <text evidence="2">The sequence shown here is derived from an EMBL/GenBank/DDBJ whole genome shotgun (WGS) entry which is preliminary data.</text>
</comment>
<organism evidence="2 3">
    <name type="scientific">Didymodactylos carnosus</name>
    <dbReference type="NCBI Taxonomy" id="1234261"/>
    <lineage>
        <taxon>Eukaryota</taxon>
        <taxon>Metazoa</taxon>
        <taxon>Spiralia</taxon>
        <taxon>Gnathifera</taxon>
        <taxon>Rotifera</taxon>
        <taxon>Eurotatoria</taxon>
        <taxon>Bdelloidea</taxon>
        <taxon>Philodinida</taxon>
        <taxon>Philodinidae</taxon>
        <taxon>Didymodactylos</taxon>
    </lineage>
</organism>
<evidence type="ECO:0000256" key="1">
    <source>
        <dbReference type="SAM" id="MobiDB-lite"/>
    </source>
</evidence>
<proteinExistence type="predicted"/>